<evidence type="ECO:0000313" key="2">
    <source>
        <dbReference type="Proteomes" id="UP001589894"/>
    </source>
</evidence>
<comment type="caution">
    <text evidence="1">The sequence shown here is derived from an EMBL/GenBank/DDBJ whole genome shotgun (WGS) entry which is preliminary data.</text>
</comment>
<organism evidence="1 2">
    <name type="scientific">Plantactinospora siamensis</name>
    <dbReference type="NCBI Taxonomy" id="555372"/>
    <lineage>
        <taxon>Bacteria</taxon>
        <taxon>Bacillati</taxon>
        <taxon>Actinomycetota</taxon>
        <taxon>Actinomycetes</taxon>
        <taxon>Micromonosporales</taxon>
        <taxon>Micromonosporaceae</taxon>
        <taxon>Plantactinospora</taxon>
    </lineage>
</organism>
<sequence>MSAAVLAAALAGGTVACGSSDGPAAMSDTAAHAASPAADDPHAADAKRAALAAYAGYLSASRRAEQRGDPTSPELRRYLADPLLTQVRVMVREVHAHGATRIGTMRSNPEVTTVSLADDPATVVIQDCLDATGYRLVYRRNSAPVPGSTGGRHLVTATATRYPDGRWLISDGAAYQDQPC</sequence>
<protein>
    <recommendedName>
        <fullName evidence="3">Secreted protein/lipoprotein</fullName>
    </recommendedName>
</protein>
<dbReference type="EMBL" id="JBHLUE010000002">
    <property type="protein sequence ID" value="MFC0563350.1"/>
    <property type="molecule type" value="Genomic_DNA"/>
</dbReference>
<reference evidence="1 2" key="1">
    <citation type="submission" date="2024-09" db="EMBL/GenBank/DDBJ databases">
        <authorList>
            <person name="Sun Q."/>
            <person name="Mori K."/>
        </authorList>
    </citation>
    <scope>NUCLEOTIDE SEQUENCE [LARGE SCALE GENOMIC DNA]</scope>
    <source>
        <strain evidence="1 2">TBRC 2205</strain>
    </source>
</reference>
<dbReference type="Proteomes" id="UP001589894">
    <property type="component" value="Unassembled WGS sequence"/>
</dbReference>
<name>A0ABV6NRF3_9ACTN</name>
<proteinExistence type="predicted"/>
<evidence type="ECO:0008006" key="3">
    <source>
        <dbReference type="Google" id="ProtNLM"/>
    </source>
</evidence>
<keyword evidence="2" id="KW-1185">Reference proteome</keyword>
<gene>
    <name evidence="1" type="ORF">ACFFHU_04105</name>
</gene>
<accession>A0ABV6NRF3</accession>
<dbReference type="RefSeq" id="WP_377336063.1">
    <property type="nucleotide sequence ID" value="NZ_JBHLUE010000002.1"/>
</dbReference>
<evidence type="ECO:0000313" key="1">
    <source>
        <dbReference type="EMBL" id="MFC0563350.1"/>
    </source>
</evidence>